<dbReference type="EMBL" id="AYSF01000013">
    <property type="protein sequence ID" value="ESU73676.1"/>
    <property type="molecule type" value="Genomic_DNA"/>
</dbReference>
<reference evidence="1 2" key="1">
    <citation type="journal article" date="2014" name="Genome Announc.">
        <title>Draft Genome Sequence of Geobacillus thermopakistaniensis Strain MAS1.</title>
        <authorList>
            <person name="Siddiqui M.A."/>
            <person name="Rashid N."/>
            <person name="Ayyampalayam S."/>
            <person name="Whitman W.B."/>
        </authorList>
    </citation>
    <scope>NUCLEOTIDE SEQUENCE [LARGE SCALE GENOMIC DNA]</scope>
    <source>
        <strain evidence="1 2">MAS1</strain>
    </source>
</reference>
<keyword evidence="2" id="KW-1185">Reference proteome</keyword>
<comment type="caution">
    <text evidence="1">The sequence shown here is derived from an EMBL/GenBank/DDBJ whole genome shotgun (WGS) entry which is preliminary data.</text>
</comment>
<evidence type="ECO:0000313" key="1">
    <source>
        <dbReference type="EMBL" id="ESU73676.1"/>
    </source>
</evidence>
<proteinExistence type="predicted"/>
<sequence length="54" mass="6435">MREDIRPTLRTAFADVFHSTVIRQHFSHRERYVLLCIETADEECQLSTKEKKAK</sequence>
<dbReference type="Proteomes" id="UP000018339">
    <property type="component" value="Unassembled WGS sequence"/>
</dbReference>
<dbReference type="RefSeq" id="WP_023633364.1">
    <property type="nucleotide sequence ID" value="NZ_AYSF01000013.1"/>
</dbReference>
<accession>A0A7U9JEI0</accession>
<dbReference type="AlphaFoldDB" id="A0A7U9JEI0"/>
<organism evidence="1 2">
    <name type="scientific">Geobacillus thermopakistaniensis (strain MAS1)</name>
    <dbReference type="NCBI Taxonomy" id="1408282"/>
    <lineage>
        <taxon>Bacteria</taxon>
        <taxon>Bacillati</taxon>
        <taxon>Bacillota</taxon>
        <taxon>Bacilli</taxon>
        <taxon>Bacillales</taxon>
        <taxon>Anoxybacillaceae</taxon>
        <taxon>Geobacillus</taxon>
    </lineage>
</organism>
<name>A0A7U9JEI0_GEOTM</name>
<protein>
    <submittedName>
        <fullName evidence="1">Uncharacterized protein</fullName>
    </submittedName>
</protein>
<gene>
    <name evidence="1" type="ORF">T260_01465</name>
</gene>
<evidence type="ECO:0000313" key="2">
    <source>
        <dbReference type="Proteomes" id="UP000018339"/>
    </source>
</evidence>